<keyword evidence="5" id="KW-0677">Repeat</keyword>
<evidence type="ECO:0000256" key="5">
    <source>
        <dbReference type="ARBA" id="ARBA00022737"/>
    </source>
</evidence>
<organism evidence="10 11">
    <name type="scientific">Polyrhizophydium stewartii</name>
    <dbReference type="NCBI Taxonomy" id="2732419"/>
    <lineage>
        <taxon>Eukaryota</taxon>
        <taxon>Fungi</taxon>
        <taxon>Fungi incertae sedis</taxon>
        <taxon>Chytridiomycota</taxon>
        <taxon>Chytridiomycota incertae sedis</taxon>
        <taxon>Chytridiomycetes</taxon>
        <taxon>Rhizophydiales</taxon>
        <taxon>Rhizophydiales incertae sedis</taxon>
        <taxon>Polyrhizophydium</taxon>
    </lineage>
</organism>
<evidence type="ECO:0000256" key="2">
    <source>
        <dbReference type="ARBA" id="ARBA00006375"/>
    </source>
</evidence>
<keyword evidence="11" id="KW-1185">Reference proteome</keyword>
<evidence type="ECO:0000313" key="10">
    <source>
        <dbReference type="EMBL" id="KAL2911734.1"/>
    </source>
</evidence>
<reference evidence="10 11" key="1">
    <citation type="submission" date="2023-09" db="EMBL/GenBank/DDBJ databases">
        <title>Pangenome analysis of Batrachochytrium dendrobatidis and related Chytrids.</title>
        <authorList>
            <person name="Yacoub M.N."/>
            <person name="Stajich J.E."/>
            <person name="James T.Y."/>
        </authorList>
    </citation>
    <scope>NUCLEOTIDE SEQUENCE [LARGE SCALE GENOMIC DNA]</scope>
    <source>
        <strain evidence="10 11">JEL0888</strain>
    </source>
</reference>
<keyword evidence="7 8" id="KW-0472">Membrane</keyword>
<evidence type="ECO:0000256" key="4">
    <source>
        <dbReference type="ARBA" id="ARBA00022692"/>
    </source>
</evidence>
<proteinExistence type="inferred from homology"/>
<evidence type="ECO:0000256" key="8">
    <source>
        <dbReference type="PROSITE-ProRule" id="PRU00282"/>
    </source>
</evidence>
<keyword evidence="6" id="KW-1133">Transmembrane helix</keyword>
<dbReference type="InterPro" id="IPR023395">
    <property type="entry name" value="MCP_dom_sf"/>
</dbReference>
<comment type="similarity">
    <text evidence="2 9">Belongs to the mitochondrial carrier (TC 2.A.29) family.</text>
</comment>
<feature type="repeat" description="Solcar" evidence="8">
    <location>
        <begin position="245"/>
        <end position="333"/>
    </location>
</feature>
<evidence type="ECO:0000256" key="3">
    <source>
        <dbReference type="ARBA" id="ARBA00022448"/>
    </source>
</evidence>
<sequence length="342" mass="34762">MAGSGDAAEPLSPLAEGLIGAISSVVANAIVYPLDVVTTRLQVQTQLHTTLGAEAGPVVGGRPLGDDGFLAQAEMLRTVAQEEGLQGLYAGVKASLSHNFASNLAYFMFYSAFREAAVRRAARIAARDGGSSTLSIGAELLLAAAAGACSRTVTTPISVAATRRQAAGQAGQMAGDADDAAKGGARPRQATYGETVRAIVGSGGVAALWSGLGPSLVLTVNPAITYGLFERLKAGLLGGRGRTQLTAGEAFLLGALTKALATVATYPLIVAKVLLQSGAPAGERAYAGAADCLRRAAARGGAAALFRGLRAQIGKATLCQALLLAVRAAIARRARRAWARPR</sequence>
<accession>A0ABR4MWY7</accession>
<dbReference type="Pfam" id="PF00153">
    <property type="entry name" value="Mito_carr"/>
    <property type="match status" value="3"/>
</dbReference>
<evidence type="ECO:0000256" key="6">
    <source>
        <dbReference type="ARBA" id="ARBA00022989"/>
    </source>
</evidence>
<keyword evidence="3 9" id="KW-0813">Transport</keyword>
<dbReference type="PANTHER" id="PTHR45939">
    <property type="entry name" value="PEROXISOMAL MEMBRANE PROTEIN PMP34-RELATED"/>
    <property type="match status" value="1"/>
</dbReference>
<dbReference type="InterPro" id="IPR018108">
    <property type="entry name" value="MCP_transmembrane"/>
</dbReference>
<evidence type="ECO:0000313" key="11">
    <source>
        <dbReference type="Proteomes" id="UP001527925"/>
    </source>
</evidence>
<comment type="subcellular location">
    <subcellularLocation>
        <location evidence="1">Membrane</location>
        <topology evidence="1">Multi-pass membrane protein</topology>
    </subcellularLocation>
</comment>
<dbReference type="EMBL" id="JADGIZ020000089">
    <property type="protein sequence ID" value="KAL2911734.1"/>
    <property type="molecule type" value="Genomic_DNA"/>
</dbReference>
<feature type="repeat" description="Solcar" evidence="8">
    <location>
        <begin position="11"/>
        <end position="116"/>
    </location>
</feature>
<dbReference type="PROSITE" id="PS50920">
    <property type="entry name" value="SOLCAR"/>
    <property type="match status" value="3"/>
</dbReference>
<dbReference type="InterPro" id="IPR052217">
    <property type="entry name" value="Mito/Peroxisomal_Carrier"/>
</dbReference>
<evidence type="ECO:0000256" key="7">
    <source>
        <dbReference type="ARBA" id="ARBA00023136"/>
    </source>
</evidence>
<evidence type="ECO:0000256" key="9">
    <source>
        <dbReference type="RuleBase" id="RU000488"/>
    </source>
</evidence>
<dbReference type="Proteomes" id="UP001527925">
    <property type="component" value="Unassembled WGS sequence"/>
</dbReference>
<feature type="repeat" description="Solcar" evidence="8">
    <location>
        <begin position="134"/>
        <end position="235"/>
    </location>
</feature>
<gene>
    <name evidence="10" type="ORF">HK105_208791</name>
</gene>
<comment type="caution">
    <text evidence="10">The sequence shown here is derived from an EMBL/GenBank/DDBJ whole genome shotgun (WGS) entry which is preliminary data.</text>
</comment>
<dbReference type="PANTHER" id="PTHR45939:SF1">
    <property type="entry name" value="MITOCHONDRIAL THIAMINE PYROPHOSPHATE CARRIER 1-RELATED"/>
    <property type="match status" value="1"/>
</dbReference>
<keyword evidence="4 8" id="KW-0812">Transmembrane</keyword>
<protein>
    <submittedName>
        <fullName evidence="10">Uncharacterized protein</fullName>
    </submittedName>
</protein>
<evidence type="ECO:0000256" key="1">
    <source>
        <dbReference type="ARBA" id="ARBA00004141"/>
    </source>
</evidence>
<dbReference type="Gene3D" id="1.50.40.10">
    <property type="entry name" value="Mitochondrial carrier domain"/>
    <property type="match status" value="2"/>
</dbReference>
<dbReference type="SUPFAM" id="SSF103506">
    <property type="entry name" value="Mitochondrial carrier"/>
    <property type="match status" value="1"/>
</dbReference>
<name>A0ABR4MWY7_9FUNG</name>